<dbReference type="AlphaFoldDB" id="A0A3R7GA12"/>
<feature type="region of interest" description="Disordered" evidence="4">
    <location>
        <begin position="262"/>
        <end position="329"/>
    </location>
</feature>
<dbReference type="Gene3D" id="1.25.40.10">
    <property type="entry name" value="Tetratricopeptide repeat domain"/>
    <property type="match status" value="1"/>
</dbReference>
<dbReference type="Proteomes" id="UP000792063">
    <property type="component" value="Unassembled WGS sequence"/>
</dbReference>
<dbReference type="SUPFAM" id="SSF52172">
    <property type="entry name" value="CheY-like"/>
    <property type="match status" value="1"/>
</dbReference>
<evidence type="ECO:0000256" key="4">
    <source>
        <dbReference type="SAM" id="MobiDB-lite"/>
    </source>
</evidence>
<dbReference type="InterPro" id="IPR011990">
    <property type="entry name" value="TPR-like_helical_dom_sf"/>
</dbReference>
<sequence length="517" mass="58267">MQVDRRTRGFQLGQEQRTIIVDPFTGNHYRVLVVDPDMQRRESLADDLEKRFEIFVAPSNERAFALLGLFQVNFVLLHMDIGNDQTAATSPALAFLREMKRSCFRTPVAALVEQSIGTDHEAQKLLARALQQGGICGYFEEGLAPDIMAERLAKLLRSLTVAQNELTRCRGSQSEPPQSIHTKNKAVSPEFLACIQLDPSMHEALFNLSVARLKLGKDELALQVLTQAIALDPQNAKYLHNRGLMYRRMGLFVQAQTDPPLCRRKVGRSTNFNEDEDDYDSEDDSDETESDDEDEVGDEGSRKQRRDRNQGDGPGETGPPPFHRLIAKPDWPLGFQARTRARKYRRGRRDGLMLSGTPPLVGPRSTGLATLILPQPARRQREKLTARDKNALVQTCVAPTVFGESSFLDRTRAPSKCCVVAESLVEVLLFDHMRLQEMDLPSEVINELIDVTPKYLSEKEVAQKQADVATWDEYKNRRMLELSKNRWPEAKRHLRTLSNGCSIMLAGSPNTSVEPSK</sequence>
<reference evidence="8 9" key="2">
    <citation type="submission" date="2018-07" db="EMBL/GenBank/DDBJ databases">
        <title>Genome sequencing of oomycete isolates from Chile give support for New Zealand origin for Phytophthora kernoviae and make available the first Nothophytophthora sp. genome.</title>
        <authorList>
            <person name="Studholme D.J."/>
            <person name="Sanfuentes E."/>
            <person name="Panda P."/>
            <person name="Hill R."/>
            <person name="Sambles C."/>
            <person name="Grant M."/>
            <person name="Williams N.M."/>
            <person name="Mcdougal R.L."/>
        </authorList>
    </citation>
    <scope>NUCLEOTIDE SEQUENCE [LARGE SCALE GENOMIC DNA]</scope>
    <source>
        <strain evidence="6">Chile2</strain>
        <strain evidence="7">Chile4</strain>
    </source>
</reference>
<evidence type="ECO:0000313" key="6">
    <source>
        <dbReference type="EMBL" id="RLN44305.1"/>
    </source>
</evidence>
<accession>A0A3R7GA12</accession>
<dbReference type="Gene3D" id="3.40.50.2300">
    <property type="match status" value="1"/>
</dbReference>
<feature type="repeat" description="TPR" evidence="3">
    <location>
        <begin position="202"/>
        <end position="235"/>
    </location>
</feature>
<dbReference type="STRING" id="325452.A0A3R7GA12"/>
<dbReference type="EMBL" id="MBDN02000018">
    <property type="protein sequence ID" value="RLN84468.1"/>
    <property type="molecule type" value="Genomic_DNA"/>
</dbReference>
<dbReference type="Proteomes" id="UP000285883">
    <property type="component" value="Unassembled WGS sequence"/>
</dbReference>
<dbReference type="Pfam" id="PF13414">
    <property type="entry name" value="TPR_11"/>
    <property type="match status" value="1"/>
</dbReference>
<organism evidence="6 9">
    <name type="scientific">Phytophthora kernoviae</name>
    <dbReference type="NCBI Taxonomy" id="325452"/>
    <lineage>
        <taxon>Eukaryota</taxon>
        <taxon>Sar</taxon>
        <taxon>Stramenopiles</taxon>
        <taxon>Oomycota</taxon>
        <taxon>Peronosporomycetes</taxon>
        <taxon>Peronosporales</taxon>
        <taxon>Peronosporaceae</taxon>
        <taxon>Phytophthora</taxon>
    </lineage>
</organism>
<gene>
    <name evidence="6" type="ORF">BBI17_001113</name>
    <name evidence="7" type="ORF">BBO99_00001276</name>
    <name evidence="5" type="ORF">JM18_001123</name>
</gene>
<keyword evidence="2 3" id="KW-0802">TPR repeat</keyword>
<dbReference type="PANTHER" id="PTHR44858">
    <property type="entry name" value="TETRATRICOPEPTIDE REPEAT PROTEIN 6"/>
    <property type="match status" value="1"/>
</dbReference>
<comment type="caution">
    <text evidence="6">The sequence shown here is derived from an EMBL/GenBank/DDBJ whole genome shotgun (WGS) entry which is preliminary data.</text>
</comment>
<dbReference type="PROSITE" id="PS50005">
    <property type="entry name" value="TPR"/>
    <property type="match status" value="1"/>
</dbReference>
<reference evidence="5" key="3">
    <citation type="submission" date="2020-06" db="EMBL/GenBank/DDBJ databases">
        <authorList>
            <person name="Studholme D.J."/>
        </authorList>
    </citation>
    <scope>NUCLEOTIDE SEQUENCE</scope>
    <source>
        <strain evidence="5">NZFS 3630</strain>
    </source>
</reference>
<keyword evidence="1" id="KW-0677">Repeat</keyword>
<feature type="compositionally biased region" description="Acidic residues" evidence="4">
    <location>
        <begin position="273"/>
        <end position="298"/>
    </location>
</feature>
<dbReference type="InterPro" id="IPR019734">
    <property type="entry name" value="TPR_rpt"/>
</dbReference>
<dbReference type="SUPFAM" id="SSF48452">
    <property type="entry name" value="TPR-like"/>
    <property type="match status" value="1"/>
</dbReference>
<evidence type="ECO:0000313" key="5">
    <source>
        <dbReference type="EMBL" id="KAG2532508.1"/>
    </source>
</evidence>
<evidence type="ECO:0000256" key="3">
    <source>
        <dbReference type="PROSITE-ProRule" id="PRU00339"/>
    </source>
</evidence>
<dbReference type="EMBL" id="MAYM02000298">
    <property type="protein sequence ID" value="RLN44305.1"/>
    <property type="molecule type" value="Genomic_DNA"/>
</dbReference>
<evidence type="ECO:0000313" key="9">
    <source>
        <dbReference type="Proteomes" id="UP000285883"/>
    </source>
</evidence>
<evidence type="ECO:0000313" key="7">
    <source>
        <dbReference type="EMBL" id="RLN84468.1"/>
    </source>
</evidence>
<feature type="compositionally biased region" description="Basic and acidic residues" evidence="4">
    <location>
        <begin position="299"/>
        <end position="310"/>
    </location>
</feature>
<dbReference type="InterPro" id="IPR011006">
    <property type="entry name" value="CheY-like_superfamily"/>
</dbReference>
<dbReference type="PANTHER" id="PTHR44858:SF1">
    <property type="entry name" value="UDP-N-ACETYLGLUCOSAMINE--PEPTIDE N-ACETYLGLUCOSAMINYLTRANSFERASE SPINDLY-RELATED"/>
    <property type="match status" value="1"/>
</dbReference>
<evidence type="ECO:0000256" key="1">
    <source>
        <dbReference type="ARBA" id="ARBA00022737"/>
    </source>
</evidence>
<name>A0A3R7GA12_9STRA</name>
<dbReference type="InterPro" id="IPR050498">
    <property type="entry name" value="Ycf3"/>
</dbReference>
<proteinExistence type="predicted"/>
<protein>
    <submittedName>
        <fullName evidence="6">Uncharacterized protein</fullName>
    </submittedName>
</protein>
<reference evidence="5" key="1">
    <citation type="journal article" date="2015" name="Genom Data">
        <title>Genome sequences of six Phytophthora species associated with forests in New Zealand.</title>
        <authorList>
            <person name="Studholme D.J."/>
            <person name="McDougal R.L."/>
            <person name="Sambles C."/>
            <person name="Hansen E."/>
            <person name="Hardy G."/>
            <person name="Grant M."/>
            <person name="Ganley R.J."/>
            <person name="Williams N.M."/>
        </authorList>
    </citation>
    <scope>NUCLEOTIDE SEQUENCE</scope>
    <source>
        <strain evidence="5">NZFS 3630</strain>
    </source>
</reference>
<dbReference type="EMBL" id="JPWU03000010">
    <property type="protein sequence ID" value="KAG2532508.1"/>
    <property type="molecule type" value="Genomic_DNA"/>
</dbReference>
<evidence type="ECO:0000256" key="2">
    <source>
        <dbReference type="ARBA" id="ARBA00022803"/>
    </source>
</evidence>
<feature type="region of interest" description="Disordered" evidence="4">
    <location>
        <begin position="342"/>
        <end position="361"/>
    </location>
</feature>
<keyword evidence="8" id="KW-1185">Reference proteome</keyword>
<evidence type="ECO:0000313" key="8">
    <source>
        <dbReference type="Proteomes" id="UP000285624"/>
    </source>
</evidence>
<dbReference type="Proteomes" id="UP000285624">
    <property type="component" value="Unassembled WGS sequence"/>
</dbReference>